<name>B3QXC4_CHLT3</name>
<dbReference type="eggNOG" id="COG1729">
    <property type="taxonomic scope" value="Bacteria"/>
</dbReference>
<dbReference type="HOGENOM" id="CLU_031878_0_0_10"/>
<reference evidence="2 3" key="1">
    <citation type="submission" date="2008-06" db="EMBL/GenBank/DDBJ databases">
        <title>Complete sequence of Chloroherpeton thalassium ATCC 35110.</title>
        <authorList>
            <consortium name="US DOE Joint Genome Institute"/>
            <person name="Lucas S."/>
            <person name="Copeland A."/>
            <person name="Lapidus A."/>
            <person name="Glavina del Rio T."/>
            <person name="Dalin E."/>
            <person name="Tice H."/>
            <person name="Bruce D."/>
            <person name="Goodwin L."/>
            <person name="Pitluck S."/>
            <person name="Schmutz J."/>
            <person name="Larimer F."/>
            <person name="Land M."/>
            <person name="Hauser L."/>
            <person name="Kyrpides N."/>
            <person name="Mikhailova N."/>
            <person name="Liu Z."/>
            <person name="Li T."/>
            <person name="Zhao F."/>
            <person name="Overmann J."/>
            <person name="Bryant D.A."/>
            <person name="Richardson P."/>
        </authorList>
    </citation>
    <scope>NUCLEOTIDE SEQUENCE [LARGE SCALE GENOMIC DNA]</scope>
    <source>
        <strain evidence="3">ATCC 35110 / GB-78</strain>
    </source>
</reference>
<evidence type="ECO:0000256" key="1">
    <source>
        <dbReference type="SAM" id="SignalP"/>
    </source>
</evidence>
<evidence type="ECO:0000313" key="2">
    <source>
        <dbReference type="EMBL" id="ACF13398.1"/>
    </source>
</evidence>
<organism evidence="2 3">
    <name type="scientific">Chloroherpeton thalassium (strain ATCC 35110 / GB-78)</name>
    <dbReference type="NCBI Taxonomy" id="517418"/>
    <lineage>
        <taxon>Bacteria</taxon>
        <taxon>Pseudomonadati</taxon>
        <taxon>Chlorobiota</taxon>
        <taxon>Chlorobiia</taxon>
        <taxon>Chlorobiales</taxon>
        <taxon>Chloroherpetonaceae</taxon>
        <taxon>Chloroherpeton</taxon>
    </lineage>
</organism>
<dbReference type="Proteomes" id="UP000001208">
    <property type="component" value="Chromosome"/>
</dbReference>
<dbReference type="OrthoDB" id="9763354at2"/>
<dbReference type="Gene3D" id="1.25.40.10">
    <property type="entry name" value="Tetratricopeptide repeat domain"/>
    <property type="match status" value="3"/>
</dbReference>
<sequence length="628" mass="71327">MRFSLLFFFKNTAPLRQLFAVLPLIFLLSAWPKTATAQQGFDYDIAESYFQVGQYEKAAALFKKLYEKKRDNFLCFERYRECLYRLGHFDELIPLLQNEIPVQPNNLSLRVQLAQVYYEMRQPQEGDAVMEKLCKEHNRLAVYKIAIEALEQVKAFPQMIKIIKLARTQFKKEDLFVREAASAYLFLSKYAAATIEYLKLLQGDMPEFGTVQSNIMSYAVKDRPEVLKQTLETIEREKENYSGISRQLLSQILTTLYLESGDYEGAFREADYLDRVTNACGHRLLNFANLAFAQKKYNEAVSAYESARARSTSGSVAQQAILGKAKARMALAKLSPDSASTQKLTDEAYSAYLQFVETYPSSPLMPRVLLKIAEVEKNELHQPLIAMQTLQKLTKKYSSLPEVYQAEYDKASILVLQNDLPQAAQILTALSENPDADPELKSDAKLLLGEVFFYQQNYEASLQTLNEISLGMKAGNNSLALKLLIFEGLADTLQHARALDALQAFSRVKKLIAQNKRTAAADSLSEWSARYSYSSLSDHALFEKGTLEADIAPARAVQTFEKIIADFPESFFADKSMFELGQLFEHTLNDNARAMSYYEKLIQNYPKSLYVKDARARLRALRQAALNG</sequence>
<dbReference type="STRING" id="517418.Ctha_0933"/>
<dbReference type="AlphaFoldDB" id="B3QXC4"/>
<proteinExistence type="predicted"/>
<accession>B3QXC4</accession>
<protein>
    <recommendedName>
        <fullName evidence="4">Tetratricopeptide TPR_2 repeat protein</fullName>
    </recommendedName>
</protein>
<dbReference type="InterPro" id="IPR019734">
    <property type="entry name" value="TPR_rpt"/>
</dbReference>
<feature type="signal peptide" evidence="1">
    <location>
        <begin position="1"/>
        <end position="37"/>
    </location>
</feature>
<dbReference type="RefSeq" id="WP_012499482.1">
    <property type="nucleotide sequence ID" value="NC_011026.1"/>
</dbReference>
<dbReference type="EMBL" id="CP001100">
    <property type="protein sequence ID" value="ACF13398.1"/>
    <property type="molecule type" value="Genomic_DNA"/>
</dbReference>
<feature type="chain" id="PRO_5002795895" description="Tetratricopeptide TPR_2 repeat protein" evidence="1">
    <location>
        <begin position="38"/>
        <end position="628"/>
    </location>
</feature>
<dbReference type="eggNOG" id="COG4783">
    <property type="taxonomic scope" value="Bacteria"/>
</dbReference>
<dbReference type="InterPro" id="IPR011990">
    <property type="entry name" value="TPR-like_helical_dom_sf"/>
</dbReference>
<gene>
    <name evidence="2" type="ordered locus">Ctha_0933</name>
</gene>
<dbReference type="SUPFAM" id="SSF48452">
    <property type="entry name" value="TPR-like"/>
    <property type="match status" value="2"/>
</dbReference>
<evidence type="ECO:0000313" key="3">
    <source>
        <dbReference type="Proteomes" id="UP000001208"/>
    </source>
</evidence>
<dbReference type="KEGG" id="cts:Ctha_0933"/>
<keyword evidence="1" id="KW-0732">Signal</keyword>
<keyword evidence="3" id="KW-1185">Reference proteome</keyword>
<evidence type="ECO:0008006" key="4">
    <source>
        <dbReference type="Google" id="ProtNLM"/>
    </source>
</evidence>
<dbReference type="Pfam" id="PF13174">
    <property type="entry name" value="TPR_6"/>
    <property type="match status" value="1"/>
</dbReference>